<organism evidence="3 4">
    <name type="scientific">Actinophytocola glycyrrhizae</name>
    <dbReference type="NCBI Taxonomy" id="2044873"/>
    <lineage>
        <taxon>Bacteria</taxon>
        <taxon>Bacillati</taxon>
        <taxon>Actinomycetota</taxon>
        <taxon>Actinomycetes</taxon>
        <taxon>Pseudonocardiales</taxon>
        <taxon>Pseudonocardiaceae</taxon>
    </lineage>
</organism>
<dbReference type="RefSeq" id="WP_378054924.1">
    <property type="nucleotide sequence ID" value="NZ_JBHSIS010000002.1"/>
</dbReference>
<feature type="transmembrane region" description="Helical" evidence="2">
    <location>
        <begin position="46"/>
        <end position="63"/>
    </location>
</feature>
<proteinExistence type="predicted"/>
<accession>A0ABV9RUG4</accession>
<keyword evidence="2" id="KW-1133">Transmembrane helix</keyword>
<evidence type="ECO:0000313" key="4">
    <source>
        <dbReference type="Proteomes" id="UP001595859"/>
    </source>
</evidence>
<evidence type="ECO:0000256" key="2">
    <source>
        <dbReference type="SAM" id="Phobius"/>
    </source>
</evidence>
<keyword evidence="2" id="KW-0472">Membrane</keyword>
<gene>
    <name evidence="3" type="ORF">ACFPCV_05620</name>
</gene>
<evidence type="ECO:0000313" key="3">
    <source>
        <dbReference type="EMBL" id="MFC4852975.1"/>
    </source>
</evidence>
<keyword evidence="2" id="KW-0812">Transmembrane</keyword>
<reference evidence="4" key="1">
    <citation type="journal article" date="2019" name="Int. J. Syst. Evol. Microbiol.">
        <title>The Global Catalogue of Microorganisms (GCM) 10K type strain sequencing project: providing services to taxonomists for standard genome sequencing and annotation.</title>
        <authorList>
            <consortium name="The Broad Institute Genomics Platform"/>
            <consortium name="The Broad Institute Genome Sequencing Center for Infectious Disease"/>
            <person name="Wu L."/>
            <person name="Ma J."/>
        </authorList>
    </citation>
    <scope>NUCLEOTIDE SEQUENCE [LARGE SCALE GENOMIC DNA]</scope>
    <source>
        <strain evidence="4">ZS-22-S1</strain>
    </source>
</reference>
<sequence>MTSAAGRTAGVPGAQGGRMAGDVMPGAATTRRGEVETKPSFKTTEFFVFLAAVVAVVVTALTVDGDASTGGDPFNAEQALRYITFLAIGYMVSRGLAKAGSRQSADH</sequence>
<feature type="region of interest" description="Disordered" evidence="1">
    <location>
        <begin position="1"/>
        <end position="36"/>
    </location>
</feature>
<comment type="caution">
    <text evidence="3">The sequence shown here is derived from an EMBL/GenBank/DDBJ whole genome shotgun (WGS) entry which is preliminary data.</text>
</comment>
<name>A0ABV9RUG4_9PSEU</name>
<dbReference type="EMBL" id="JBHSIS010000002">
    <property type="protein sequence ID" value="MFC4852975.1"/>
    <property type="molecule type" value="Genomic_DNA"/>
</dbReference>
<evidence type="ECO:0000256" key="1">
    <source>
        <dbReference type="SAM" id="MobiDB-lite"/>
    </source>
</evidence>
<feature type="transmembrane region" description="Helical" evidence="2">
    <location>
        <begin position="79"/>
        <end position="97"/>
    </location>
</feature>
<protein>
    <submittedName>
        <fullName evidence="3">Uncharacterized protein</fullName>
    </submittedName>
</protein>
<keyword evidence="4" id="KW-1185">Reference proteome</keyword>
<dbReference type="Proteomes" id="UP001595859">
    <property type="component" value="Unassembled WGS sequence"/>
</dbReference>